<dbReference type="RefSeq" id="WP_144333607.1">
    <property type="nucleotide sequence ID" value="NZ_VLPL01000006.1"/>
</dbReference>
<dbReference type="Proteomes" id="UP000316008">
    <property type="component" value="Unassembled WGS sequence"/>
</dbReference>
<feature type="transmembrane region" description="Helical" evidence="8">
    <location>
        <begin position="177"/>
        <end position="197"/>
    </location>
</feature>
<keyword evidence="3 8" id="KW-1003">Cell membrane</keyword>
<comment type="subcellular location">
    <subcellularLocation>
        <location evidence="8">Cell membrane</location>
        <topology evidence="8">Multi-pass membrane protein</topology>
    </subcellularLocation>
    <subcellularLocation>
        <location evidence="1">Membrane</location>
        <topology evidence="1">Multi-pass membrane protein</topology>
    </subcellularLocation>
</comment>
<evidence type="ECO:0000256" key="3">
    <source>
        <dbReference type="ARBA" id="ARBA00022475"/>
    </source>
</evidence>
<dbReference type="EC" id="2.5.1.74" evidence="8 9"/>
<comment type="function">
    <text evidence="8">Conversion of 1,4-dihydroxy-2-naphthoate (DHNA) to demethylmenaquinone (DMK).</text>
</comment>
<dbReference type="HAMAP" id="MF_01937">
    <property type="entry name" value="MenA_1"/>
    <property type="match status" value="1"/>
</dbReference>
<keyword evidence="5 8" id="KW-0812">Transmembrane</keyword>
<dbReference type="EMBL" id="VLPL01000006">
    <property type="protein sequence ID" value="TSJ41976.1"/>
    <property type="molecule type" value="Genomic_DNA"/>
</dbReference>
<dbReference type="PANTHER" id="PTHR13929">
    <property type="entry name" value="1,4-DIHYDROXY-2-NAPHTHOATE OCTAPRENYLTRANSFERASE"/>
    <property type="match status" value="1"/>
</dbReference>
<dbReference type="PIRSF" id="PIRSF005355">
    <property type="entry name" value="UBIAD1"/>
    <property type="match status" value="1"/>
</dbReference>
<evidence type="ECO:0000256" key="2">
    <source>
        <dbReference type="ARBA" id="ARBA00022428"/>
    </source>
</evidence>
<reference evidence="10 11" key="1">
    <citation type="submission" date="2019-07" db="EMBL/GenBank/DDBJ databases">
        <authorList>
            <person name="Huq M.A."/>
        </authorList>
    </citation>
    <scope>NUCLEOTIDE SEQUENCE [LARGE SCALE GENOMIC DNA]</scope>
    <source>
        <strain evidence="10 11">MAH-3</strain>
    </source>
</reference>
<feature type="transmembrane region" description="Helical" evidence="8">
    <location>
        <begin position="249"/>
        <end position="267"/>
    </location>
</feature>
<dbReference type="NCBIfam" id="TIGR00751">
    <property type="entry name" value="menA"/>
    <property type="match status" value="1"/>
</dbReference>
<dbReference type="Pfam" id="PF01040">
    <property type="entry name" value="UbiA"/>
    <property type="match status" value="1"/>
</dbReference>
<dbReference type="AlphaFoldDB" id="A0A556MPY5"/>
<comment type="pathway">
    <text evidence="8">Quinol/quinone metabolism; menaquinone biosynthesis; menaquinol from 1,4-dihydroxy-2-naphthoate: step 1/2.</text>
</comment>
<feature type="transmembrane region" description="Helical" evidence="8">
    <location>
        <begin position="38"/>
        <end position="58"/>
    </location>
</feature>
<sequence length="304" mass="33255">MANSSDWISALRLRTLPLSISGILVGSFFAVFQGYGNPLIFSLALSTTLLFQILSNLANDLGDSLKGADNAERVGPMRAVQSGSISKNAMKNAVILTSLLSFISAGLLIYFGTRNLSATSIYIYIGLAIASVFAAITYTIGKKAYGYNGLGDLFVFIFFGLVSVIGVYPLFSDTLSWLLIFPAITIGFLSTSVLNLNNMRDRENDEKVGKRTLVVKLGAANAKKYHFFLITSAFISWIVFLILTKNWLGFISLLPGILFVKHLIFVSKNTVPKELDSQLKLVALGTFFISVLYVISVSINQWIL</sequence>
<evidence type="ECO:0000313" key="11">
    <source>
        <dbReference type="Proteomes" id="UP000316008"/>
    </source>
</evidence>
<dbReference type="GO" id="GO:0046428">
    <property type="term" value="F:1,4-dihydroxy-2-naphthoate polyprenyltransferase activity"/>
    <property type="evidence" value="ECO:0007669"/>
    <property type="project" value="UniProtKB-UniRule"/>
</dbReference>
<feature type="transmembrane region" description="Helical" evidence="8">
    <location>
        <begin position="225"/>
        <end position="243"/>
    </location>
</feature>
<evidence type="ECO:0000256" key="6">
    <source>
        <dbReference type="ARBA" id="ARBA00022989"/>
    </source>
</evidence>
<dbReference type="UniPathway" id="UPA00079">
    <property type="reaction ID" value="UER00168"/>
</dbReference>
<dbReference type="CDD" id="cd13962">
    <property type="entry name" value="PT_UbiA_UBIAD1"/>
    <property type="match status" value="1"/>
</dbReference>
<feature type="transmembrane region" description="Helical" evidence="8">
    <location>
        <begin position="119"/>
        <end position="141"/>
    </location>
</feature>
<keyword evidence="2 8" id="KW-0474">Menaquinone biosynthesis</keyword>
<dbReference type="PANTHER" id="PTHR13929:SF0">
    <property type="entry name" value="UBIA PRENYLTRANSFERASE DOMAIN-CONTAINING PROTEIN 1"/>
    <property type="match status" value="1"/>
</dbReference>
<proteinExistence type="inferred from homology"/>
<keyword evidence="6 8" id="KW-1133">Transmembrane helix</keyword>
<dbReference type="InterPro" id="IPR000537">
    <property type="entry name" value="UbiA_prenyltransferase"/>
</dbReference>
<keyword evidence="11" id="KW-1185">Reference proteome</keyword>
<keyword evidence="4 8" id="KW-0808">Transferase</keyword>
<dbReference type="GO" id="GO:0009234">
    <property type="term" value="P:menaquinone biosynthetic process"/>
    <property type="evidence" value="ECO:0007669"/>
    <property type="project" value="UniProtKB-UniRule"/>
</dbReference>
<feature type="transmembrane region" description="Helical" evidence="8">
    <location>
        <begin position="12"/>
        <end position="32"/>
    </location>
</feature>
<gene>
    <name evidence="8 10" type="primary">menA</name>
    <name evidence="10" type="ORF">FO442_12865</name>
</gene>
<evidence type="ECO:0000256" key="7">
    <source>
        <dbReference type="ARBA" id="ARBA00023136"/>
    </source>
</evidence>
<evidence type="ECO:0000256" key="1">
    <source>
        <dbReference type="ARBA" id="ARBA00004141"/>
    </source>
</evidence>
<name>A0A556MPY5_9FLAO</name>
<comment type="similarity">
    <text evidence="8">Belongs to the MenA family. Type 1 subfamily.</text>
</comment>
<feature type="transmembrane region" description="Helical" evidence="8">
    <location>
        <begin position="93"/>
        <end position="113"/>
    </location>
</feature>
<dbReference type="GO" id="GO:0042371">
    <property type="term" value="P:vitamin K biosynthetic process"/>
    <property type="evidence" value="ECO:0007669"/>
    <property type="project" value="TreeGrafter"/>
</dbReference>
<evidence type="ECO:0000256" key="4">
    <source>
        <dbReference type="ARBA" id="ARBA00022679"/>
    </source>
</evidence>
<comment type="catalytic activity">
    <reaction evidence="8">
        <text>an all-trans-polyprenyl diphosphate + 1,4-dihydroxy-2-naphthoate + H(+) = a 2-demethylmenaquinol + CO2 + diphosphate</text>
        <dbReference type="Rhea" id="RHEA:26478"/>
        <dbReference type="Rhea" id="RHEA-COMP:9563"/>
        <dbReference type="Rhea" id="RHEA-COMP:9564"/>
        <dbReference type="ChEBI" id="CHEBI:11173"/>
        <dbReference type="ChEBI" id="CHEBI:15378"/>
        <dbReference type="ChEBI" id="CHEBI:16526"/>
        <dbReference type="ChEBI" id="CHEBI:33019"/>
        <dbReference type="ChEBI" id="CHEBI:55437"/>
        <dbReference type="ChEBI" id="CHEBI:58914"/>
        <dbReference type="EC" id="2.5.1.74"/>
    </reaction>
</comment>
<feature type="transmembrane region" description="Helical" evidence="8">
    <location>
        <begin position="153"/>
        <end position="171"/>
    </location>
</feature>
<dbReference type="OrthoDB" id="9767568at2"/>
<organism evidence="10 11">
    <name type="scientific">Fluviicola chungangensis</name>
    <dbReference type="NCBI Taxonomy" id="2597671"/>
    <lineage>
        <taxon>Bacteria</taxon>
        <taxon>Pseudomonadati</taxon>
        <taxon>Bacteroidota</taxon>
        <taxon>Flavobacteriia</taxon>
        <taxon>Flavobacteriales</taxon>
        <taxon>Crocinitomicaceae</taxon>
        <taxon>Fluviicola</taxon>
    </lineage>
</organism>
<protein>
    <recommendedName>
        <fullName evidence="8 9">1,4-dihydroxy-2-naphthoate octaprenyltransferase</fullName>
        <shortName evidence="8">DHNA-octaprenyltransferase</shortName>
        <ecNumber evidence="8 9">2.5.1.74</ecNumber>
    </recommendedName>
</protein>
<evidence type="ECO:0000256" key="9">
    <source>
        <dbReference type="NCBIfam" id="TIGR00751"/>
    </source>
</evidence>
<dbReference type="GO" id="GO:0005886">
    <property type="term" value="C:plasma membrane"/>
    <property type="evidence" value="ECO:0007669"/>
    <property type="project" value="UniProtKB-SubCell"/>
</dbReference>
<accession>A0A556MPY5</accession>
<evidence type="ECO:0000313" key="10">
    <source>
        <dbReference type="EMBL" id="TSJ41976.1"/>
    </source>
</evidence>
<dbReference type="InterPro" id="IPR026046">
    <property type="entry name" value="UBIAD1"/>
</dbReference>
<feature type="transmembrane region" description="Helical" evidence="8">
    <location>
        <begin position="279"/>
        <end position="303"/>
    </location>
</feature>
<dbReference type="InterPro" id="IPR004657">
    <property type="entry name" value="MenA"/>
</dbReference>
<comment type="caution">
    <text evidence="10">The sequence shown here is derived from an EMBL/GenBank/DDBJ whole genome shotgun (WGS) entry which is preliminary data.</text>
</comment>
<evidence type="ECO:0000256" key="8">
    <source>
        <dbReference type="HAMAP-Rule" id="MF_01937"/>
    </source>
</evidence>
<keyword evidence="7 8" id="KW-0472">Membrane</keyword>
<evidence type="ECO:0000256" key="5">
    <source>
        <dbReference type="ARBA" id="ARBA00022692"/>
    </source>
</evidence>